<dbReference type="AlphaFoldDB" id="A0A976IFM1"/>
<accession>A0A976IFM1</accession>
<gene>
    <name evidence="1" type="ORF">CCR75_004026</name>
</gene>
<name>A0A976IFM1_BRELC</name>
<reference evidence="1 2" key="1">
    <citation type="journal article" date="2021" name="Genome Biol.">
        <title>AFLAP: assembly-free linkage analysis pipeline using k-mers from genome sequencing data.</title>
        <authorList>
            <person name="Fletcher K."/>
            <person name="Zhang L."/>
            <person name="Gil J."/>
            <person name="Han R."/>
            <person name="Cavanaugh K."/>
            <person name="Michelmore R."/>
        </authorList>
    </citation>
    <scope>NUCLEOTIDE SEQUENCE [LARGE SCALE GENOMIC DNA]</scope>
    <source>
        <strain evidence="1 2">SF5</strain>
    </source>
</reference>
<organism evidence="1 2">
    <name type="scientific">Bremia lactucae</name>
    <name type="common">Lettuce downy mildew</name>
    <dbReference type="NCBI Taxonomy" id="4779"/>
    <lineage>
        <taxon>Eukaryota</taxon>
        <taxon>Sar</taxon>
        <taxon>Stramenopiles</taxon>
        <taxon>Oomycota</taxon>
        <taxon>Peronosporomycetes</taxon>
        <taxon>Peronosporales</taxon>
        <taxon>Peronosporaceae</taxon>
        <taxon>Bremia</taxon>
    </lineage>
</organism>
<keyword evidence="2" id="KW-1185">Reference proteome</keyword>
<proteinExistence type="predicted"/>
<evidence type="ECO:0000313" key="2">
    <source>
        <dbReference type="Proteomes" id="UP000294530"/>
    </source>
</evidence>
<dbReference type="KEGG" id="blac:94347787"/>
<evidence type="ECO:0000313" key="1">
    <source>
        <dbReference type="EMBL" id="TDH69899.1"/>
    </source>
</evidence>
<comment type="caution">
    <text evidence="1">The sequence shown here is derived from an EMBL/GenBank/DDBJ whole genome shotgun (WGS) entry which is preliminary data.</text>
</comment>
<dbReference type="Proteomes" id="UP000294530">
    <property type="component" value="Unassembled WGS sequence"/>
</dbReference>
<sequence>MNMDNGMHQFKSTLAAVKKAKFRLKNIQKRHFHGRTLTVLDWRDELDDEVGENDVAPRKFTETFALLDNFSPIPSLFTSF</sequence>
<dbReference type="EMBL" id="SHOA02000008">
    <property type="protein sequence ID" value="TDH69899.1"/>
    <property type="molecule type" value="Genomic_DNA"/>
</dbReference>
<dbReference type="RefSeq" id="XP_067819398.1">
    <property type="nucleotide sequence ID" value="XM_067962116.1"/>
</dbReference>
<dbReference type="GeneID" id="94347787"/>
<protein>
    <submittedName>
        <fullName evidence="1">Uncharacterized protein</fullName>
    </submittedName>
</protein>